<evidence type="ECO:0000313" key="12">
    <source>
        <dbReference type="EMBL" id="MFD0949065.1"/>
    </source>
</evidence>
<evidence type="ECO:0000256" key="10">
    <source>
        <dbReference type="ARBA" id="ARBA00032474"/>
    </source>
</evidence>
<comment type="similarity">
    <text evidence="2">Belongs to the MoaE family.</text>
</comment>
<evidence type="ECO:0000313" key="13">
    <source>
        <dbReference type="Proteomes" id="UP001597044"/>
    </source>
</evidence>
<dbReference type="Pfam" id="PF02391">
    <property type="entry name" value="MoaE"/>
    <property type="match status" value="1"/>
</dbReference>
<evidence type="ECO:0000256" key="7">
    <source>
        <dbReference type="ARBA" id="ARBA00029745"/>
    </source>
</evidence>
<evidence type="ECO:0000256" key="4">
    <source>
        <dbReference type="ARBA" id="ARBA00013858"/>
    </source>
</evidence>
<evidence type="ECO:0000256" key="5">
    <source>
        <dbReference type="ARBA" id="ARBA00023150"/>
    </source>
</evidence>
<dbReference type="Gene3D" id="3.90.1170.40">
    <property type="entry name" value="Molybdopterin biosynthesis MoaE subunit"/>
    <property type="match status" value="1"/>
</dbReference>
<evidence type="ECO:0000256" key="2">
    <source>
        <dbReference type="ARBA" id="ARBA00005426"/>
    </source>
</evidence>
<dbReference type="SUPFAM" id="SSF54690">
    <property type="entry name" value="Molybdopterin synthase subunit MoaE"/>
    <property type="match status" value="1"/>
</dbReference>
<accession>A0ABW3HEY8</accession>
<evidence type="ECO:0000256" key="6">
    <source>
        <dbReference type="ARBA" id="ARBA00026066"/>
    </source>
</evidence>
<reference evidence="13" key="1">
    <citation type="journal article" date="2019" name="Int. J. Syst. Evol. Microbiol.">
        <title>The Global Catalogue of Microorganisms (GCM) 10K type strain sequencing project: providing services to taxonomists for standard genome sequencing and annotation.</title>
        <authorList>
            <consortium name="The Broad Institute Genomics Platform"/>
            <consortium name="The Broad Institute Genome Sequencing Center for Infectious Disease"/>
            <person name="Wu L."/>
            <person name="Ma J."/>
        </authorList>
    </citation>
    <scope>NUCLEOTIDE SEQUENCE [LARGE SCALE GENOMIC DNA]</scope>
    <source>
        <strain evidence="13">CCUG 63419</strain>
    </source>
</reference>
<organism evidence="12 13">
    <name type="scientific">Paraperlucidibaca wandonensis</name>
    <dbReference type="NCBI Taxonomy" id="1268273"/>
    <lineage>
        <taxon>Bacteria</taxon>
        <taxon>Pseudomonadati</taxon>
        <taxon>Pseudomonadota</taxon>
        <taxon>Gammaproteobacteria</taxon>
        <taxon>Moraxellales</taxon>
        <taxon>Moraxellaceae</taxon>
        <taxon>Paraperlucidibaca</taxon>
    </lineage>
</organism>
<name>A0ABW3HEY8_9GAMM</name>
<protein>
    <recommendedName>
        <fullName evidence="4">Molybdopterin synthase catalytic subunit</fullName>
        <ecNumber evidence="3">2.8.1.12</ecNumber>
    </recommendedName>
    <alternativeName>
        <fullName evidence="9">MPT synthase subunit 2</fullName>
    </alternativeName>
    <alternativeName>
        <fullName evidence="7">Molybdenum cofactor biosynthesis protein E</fullName>
    </alternativeName>
    <alternativeName>
        <fullName evidence="8">Molybdopterin-converting factor large subunit</fullName>
    </alternativeName>
    <alternativeName>
        <fullName evidence="10">Molybdopterin-converting factor subunit 2</fullName>
    </alternativeName>
</protein>
<dbReference type="EMBL" id="JBHTIT010000001">
    <property type="protein sequence ID" value="MFD0949065.1"/>
    <property type="molecule type" value="Genomic_DNA"/>
</dbReference>
<dbReference type="Proteomes" id="UP001597044">
    <property type="component" value="Unassembled WGS sequence"/>
</dbReference>
<evidence type="ECO:0000256" key="9">
    <source>
        <dbReference type="ARBA" id="ARBA00030781"/>
    </source>
</evidence>
<dbReference type="RefSeq" id="WP_340676311.1">
    <property type="nucleotide sequence ID" value="NZ_JBHTIT010000001.1"/>
</dbReference>
<dbReference type="InterPro" id="IPR036563">
    <property type="entry name" value="MoaE_sf"/>
</dbReference>
<evidence type="ECO:0000256" key="1">
    <source>
        <dbReference type="ARBA" id="ARBA00005046"/>
    </source>
</evidence>
<evidence type="ECO:0000256" key="8">
    <source>
        <dbReference type="ARBA" id="ARBA00030407"/>
    </source>
</evidence>
<proteinExistence type="inferred from homology"/>
<comment type="catalytic activity">
    <reaction evidence="11">
        <text>2 [molybdopterin-synthase sulfur-carrier protein]-C-terminal-Gly-aminoethanethioate + cyclic pyranopterin phosphate + H2O = molybdopterin + 2 [molybdopterin-synthase sulfur-carrier protein]-C-terminal Gly-Gly + 2 H(+)</text>
        <dbReference type="Rhea" id="RHEA:26333"/>
        <dbReference type="Rhea" id="RHEA-COMP:12202"/>
        <dbReference type="Rhea" id="RHEA-COMP:19907"/>
        <dbReference type="ChEBI" id="CHEBI:15377"/>
        <dbReference type="ChEBI" id="CHEBI:15378"/>
        <dbReference type="ChEBI" id="CHEBI:58698"/>
        <dbReference type="ChEBI" id="CHEBI:59648"/>
        <dbReference type="ChEBI" id="CHEBI:90778"/>
        <dbReference type="ChEBI" id="CHEBI:232372"/>
        <dbReference type="EC" id="2.8.1.12"/>
    </reaction>
</comment>
<comment type="caution">
    <text evidence="12">The sequence shown here is derived from an EMBL/GenBank/DDBJ whole genome shotgun (WGS) entry which is preliminary data.</text>
</comment>
<gene>
    <name evidence="12" type="ORF">ACFQ0F_01425</name>
</gene>
<comment type="subunit">
    <text evidence="6">Heterotetramer of 2 MoaD subunits and 2 MoaE subunits. Also stable as homodimer. The enzyme changes between these two forms during catalysis.</text>
</comment>
<sequence>MATSITTDVIRPGHRLDAFEPSHSAGAVVSFTGLVRDASHGQAVSSLYLEHYPGMTERMLDELEISACAQWPLHAVDIVHRVGDLACGEVIVFVAVASAHRQAAFEAASYLMDQLKSQVPLWKRETQLDSAQRVWLIPT</sequence>
<comment type="pathway">
    <text evidence="1">Cofactor biosynthesis; molybdopterin biosynthesis.</text>
</comment>
<keyword evidence="5" id="KW-0501">Molybdenum cofactor biosynthesis</keyword>
<dbReference type="PANTHER" id="PTHR23404">
    <property type="entry name" value="MOLYBDOPTERIN SYNTHASE RELATED"/>
    <property type="match status" value="1"/>
</dbReference>
<keyword evidence="13" id="KW-1185">Reference proteome</keyword>
<dbReference type="CDD" id="cd00756">
    <property type="entry name" value="MoaE"/>
    <property type="match status" value="1"/>
</dbReference>
<evidence type="ECO:0000256" key="11">
    <source>
        <dbReference type="ARBA" id="ARBA00049878"/>
    </source>
</evidence>
<evidence type="ECO:0000256" key="3">
    <source>
        <dbReference type="ARBA" id="ARBA00011950"/>
    </source>
</evidence>
<dbReference type="InterPro" id="IPR003448">
    <property type="entry name" value="Mopterin_biosynth_MoaE"/>
</dbReference>
<dbReference type="EC" id="2.8.1.12" evidence="3"/>